<sequence>MTEASHESANELGDHTAAPKATTTNASIENVDTHASGRAFTHNTLSDAHPHEKTGNADSEETDKVIEDRKRSIEIATSESALDSKRPRRERTSHFGLERIVGCRPFKYETYGFAAERRGERDTMQDAHTIMNDLWAEYGKARPLEAPRLAFYGVYDGHAGDRAAKYAAKHLHIHYLNNVAGYLEMKESGLIAEIGPKEQRKCITDAFKTTDTDFLKLAASQGWKDGTTAVVVILYDDYMLVANLGDSGAVLAKDIDFHLYNCDTGTVETESSDYKALLVTKDHNPMVHTERMRIQKAGGSVTNGRINGILGVSRSIGDGAFKRLGLTCVPEIVAASLTGKEKLVIMGCDGLWGDLNRPDAVKFAGTYMRSEESLTVAKGILDRQELNFSDAELRERRVERPATLRRILVQSVVKALVNEAVRKGSTDNTSALVIGIGEVSQA</sequence>
<dbReference type="GeneID" id="25905125"/>
<keyword evidence="1" id="KW-0479">Metal-binding</keyword>
<dbReference type="InterPro" id="IPR015655">
    <property type="entry name" value="PP2C"/>
</dbReference>
<dbReference type="Proteomes" id="UP000054560">
    <property type="component" value="Unassembled WGS sequence"/>
</dbReference>
<dbReference type="EMBL" id="KQ241862">
    <property type="protein sequence ID" value="KNC83124.1"/>
    <property type="molecule type" value="Genomic_DNA"/>
</dbReference>
<keyword evidence="8" id="KW-1185">Reference proteome</keyword>
<reference evidence="7 8" key="1">
    <citation type="submission" date="2011-02" db="EMBL/GenBank/DDBJ databases">
        <title>The Genome Sequence of Sphaeroforma arctica JP610.</title>
        <authorList>
            <consortium name="The Broad Institute Genome Sequencing Platform"/>
            <person name="Russ C."/>
            <person name="Cuomo C."/>
            <person name="Young S.K."/>
            <person name="Zeng Q."/>
            <person name="Gargeya S."/>
            <person name="Alvarado L."/>
            <person name="Berlin A."/>
            <person name="Chapman S.B."/>
            <person name="Chen Z."/>
            <person name="Freedman E."/>
            <person name="Gellesch M."/>
            <person name="Goldberg J."/>
            <person name="Griggs A."/>
            <person name="Gujja S."/>
            <person name="Heilman E."/>
            <person name="Heiman D."/>
            <person name="Howarth C."/>
            <person name="Mehta T."/>
            <person name="Neiman D."/>
            <person name="Pearson M."/>
            <person name="Roberts A."/>
            <person name="Saif S."/>
            <person name="Shea T."/>
            <person name="Shenoy N."/>
            <person name="Sisk P."/>
            <person name="Stolte C."/>
            <person name="Sykes S."/>
            <person name="White J."/>
            <person name="Yandava C."/>
            <person name="Burger G."/>
            <person name="Gray M.W."/>
            <person name="Holland P.W.H."/>
            <person name="King N."/>
            <person name="Lang F.B.F."/>
            <person name="Roger A.J."/>
            <person name="Ruiz-Trillo I."/>
            <person name="Haas B."/>
            <person name="Nusbaum C."/>
            <person name="Birren B."/>
        </authorList>
    </citation>
    <scope>NUCLEOTIDE SEQUENCE [LARGE SCALE GENOMIC DNA]</scope>
    <source>
        <strain evidence="7 8">JP610</strain>
    </source>
</reference>
<accession>A0A0L0G2Q1</accession>
<dbReference type="RefSeq" id="XP_014157026.1">
    <property type="nucleotide sequence ID" value="XM_014301551.1"/>
</dbReference>
<dbReference type="Pfam" id="PF00481">
    <property type="entry name" value="PP2C"/>
    <property type="match status" value="1"/>
</dbReference>
<proteinExistence type="inferred from homology"/>
<organism evidence="7 8">
    <name type="scientific">Sphaeroforma arctica JP610</name>
    <dbReference type="NCBI Taxonomy" id="667725"/>
    <lineage>
        <taxon>Eukaryota</taxon>
        <taxon>Ichthyosporea</taxon>
        <taxon>Ichthyophonida</taxon>
        <taxon>Sphaeroforma</taxon>
    </lineage>
</organism>
<evidence type="ECO:0000256" key="4">
    <source>
        <dbReference type="RuleBase" id="RU003465"/>
    </source>
</evidence>
<dbReference type="Gene3D" id="3.60.40.10">
    <property type="entry name" value="PPM-type phosphatase domain"/>
    <property type="match status" value="1"/>
</dbReference>
<evidence type="ECO:0000313" key="8">
    <source>
        <dbReference type="Proteomes" id="UP000054560"/>
    </source>
</evidence>
<dbReference type="GO" id="GO:0004722">
    <property type="term" value="F:protein serine/threonine phosphatase activity"/>
    <property type="evidence" value="ECO:0007669"/>
    <property type="project" value="InterPro"/>
</dbReference>
<dbReference type="STRING" id="667725.A0A0L0G2Q1"/>
<dbReference type="GO" id="GO:0046872">
    <property type="term" value="F:metal ion binding"/>
    <property type="evidence" value="ECO:0007669"/>
    <property type="project" value="UniProtKB-KW"/>
</dbReference>
<keyword evidence="2 4" id="KW-0378">Hydrolase</keyword>
<name>A0A0L0G2Q1_9EUKA</name>
<dbReference type="PANTHER" id="PTHR13832">
    <property type="entry name" value="PROTEIN PHOSPHATASE 2C"/>
    <property type="match status" value="1"/>
</dbReference>
<feature type="compositionally biased region" description="Basic and acidic residues" evidence="5">
    <location>
        <begin position="1"/>
        <end position="14"/>
    </location>
</feature>
<dbReference type="InterPro" id="IPR001932">
    <property type="entry name" value="PPM-type_phosphatase-like_dom"/>
</dbReference>
<feature type="compositionally biased region" description="Basic and acidic residues" evidence="5">
    <location>
        <begin position="62"/>
        <end position="73"/>
    </location>
</feature>
<dbReference type="PANTHER" id="PTHR13832:SF699">
    <property type="entry name" value="INTEGRIN-LINKED KINASE-ASSOCIATED SERINE_THREONINE PHOSPHATASE 2C"/>
    <property type="match status" value="1"/>
</dbReference>
<feature type="region of interest" description="Disordered" evidence="5">
    <location>
        <begin position="1"/>
        <end position="90"/>
    </location>
</feature>
<dbReference type="SUPFAM" id="SSF81606">
    <property type="entry name" value="PP2C-like"/>
    <property type="match status" value="1"/>
</dbReference>
<dbReference type="InterPro" id="IPR000222">
    <property type="entry name" value="PP2C_BS"/>
</dbReference>
<protein>
    <recommendedName>
        <fullName evidence="6">PPM-type phosphatase domain-containing protein</fullName>
    </recommendedName>
</protein>
<feature type="compositionally biased region" description="Polar residues" evidence="5">
    <location>
        <begin position="21"/>
        <end position="30"/>
    </location>
</feature>
<evidence type="ECO:0000259" key="6">
    <source>
        <dbReference type="PROSITE" id="PS51746"/>
    </source>
</evidence>
<gene>
    <name evidence="7" type="ORF">SARC_04621</name>
</gene>
<dbReference type="PROSITE" id="PS51746">
    <property type="entry name" value="PPM_2"/>
    <property type="match status" value="1"/>
</dbReference>
<dbReference type="OrthoDB" id="10264738at2759"/>
<keyword evidence="3 4" id="KW-0904">Protein phosphatase</keyword>
<dbReference type="CDD" id="cd00143">
    <property type="entry name" value="PP2Cc"/>
    <property type="match status" value="1"/>
</dbReference>
<evidence type="ECO:0000313" key="7">
    <source>
        <dbReference type="EMBL" id="KNC83124.1"/>
    </source>
</evidence>
<evidence type="ECO:0000256" key="5">
    <source>
        <dbReference type="SAM" id="MobiDB-lite"/>
    </source>
</evidence>
<dbReference type="InterPro" id="IPR036457">
    <property type="entry name" value="PPM-type-like_dom_sf"/>
</dbReference>
<dbReference type="SMART" id="SM00332">
    <property type="entry name" value="PP2Cc"/>
    <property type="match status" value="1"/>
</dbReference>
<dbReference type="AlphaFoldDB" id="A0A0L0G2Q1"/>
<evidence type="ECO:0000256" key="1">
    <source>
        <dbReference type="ARBA" id="ARBA00022723"/>
    </source>
</evidence>
<evidence type="ECO:0000256" key="2">
    <source>
        <dbReference type="ARBA" id="ARBA00022801"/>
    </source>
</evidence>
<comment type="similarity">
    <text evidence="4">Belongs to the PP2C family.</text>
</comment>
<dbReference type="PROSITE" id="PS01032">
    <property type="entry name" value="PPM_1"/>
    <property type="match status" value="1"/>
</dbReference>
<feature type="domain" description="PPM-type phosphatase" evidence="6">
    <location>
        <begin position="110"/>
        <end position="436"/>
    </location>
</feature>
<evidence type="ECO:0000256" key="3">
    <source>
        <dbReference type="ARBA" id="ARBA00022912"/>
    </source>
</evidence>
<dbReference type="eggNOG" id="KOG0698">
    <property type="taxonomic scope" value="Eukaryota"/>
</dbReference>